<feature type="compositionally biased region" description="Gly residues" evidence="2">
    <location>
        <begin position="429"/>
        <end position="443"/>
    </location>
</feature>
<reference evidence="3" key="1">
    <citation type="submission" date="2021-04" db="EMBL/GenBank/DDBJ databases">
        <authorList>
            <person name="Tunstrom K."/>
        </authorList>
    </citation>
    <scope>NUCLEOTIDE SEQUENCE</scope>
</reference>
<gene>
    <name evidence="3" type="ORF">PAPOLLO_LOCUS14262</name>
</gene>
<feature type="compositionally biased region" description="Low complexity" evidence="2">
    <location>
        <begin position="444"/>
        <end position="459"/>
    </location>
</feature>
<evidence type="ECO:0000256" key="1">
    <source>
        <dbReference type="SAM" id="Coils"/>
    </source>
</evidence>
<evidence type="ECO:0000256" key="2">
    <source>
        <dbReference type="SAM" id="MobiDB-lite"/>
    </source>
</evidence>
<keyword evidence="1" id="KW-0175">Coiled coil</keyword>
<organism evidence="3 4">
    <name type="scientific">Parnassius apollo</name>
    <name type="common">Apollo butterfly</name>
    <name type="synonym">Papilio apollo</name>
    <dbReference type="NCBI Taxonomy" id="110799"/>
    <lineage>
        <taxon>Eukaryota</taxon>
        <taxon>Metazoa</taxon>
        <taxon>Ecdysozoa</taxon>
        <taxon>Arthropoda</taxon>
        <taxon>Hexapoda</taxon>
        <taxon>Insecta</taxon>
        <taxon>Pterygota</taxon>
        <taxon>Neoptera</taxon>
        <taxon>Endopterygota</taxon>
        <taxon>Lepidoptera</taxon>
        <taxon>Glossata</taxon>
        <taxon>Ditrysia</taxon>
        <taxon>Papilionoidea</taxon>
        <taxon>Papilionidae</taxon>
        <taxon>Parnassiinae</taxon>
        <taxon>Parnassini</taxon>
        <taxon>Parnassius</taxon>
        <taxon>Parnassius</taxon>
    </lineage>
</organism>
<accession>A0A8S3X6P9</accession>
<feature type="coiled-coil region" evidence="1">
    <location>
        <begin position="236"/>
        <end position="263"/>
    </location>
</feature>
<feature type="compositionally biased region" description="Low complexity" evidence="2">
    <location>
        <begin position="481"/>
        <end position="490"/>
    </location>
</feature>
<feature type="region of interest" description="Disordered" evidence="2">
    <location>
        <begin position="424"/>
        <end position="494"/>
    </location>
</feature>
<evidence type="ECO:0000313" key="4">
    <source>
        <dbReference type="Proteomes" id="UP000691718"/>
    </source>
</evidence>
<dbReference type="Proteomes" id="UP000691718">
    <property type="component" value="Unassembled WGS sequence"/>
</dbReference>
<proteinExistence type="predicted"/>
<evidence type="ECO:0000313" key="3">
    <source>
        <dbReference type="EMBL" id="CAG5003638.1"/>
    </source>
</evidence>
<dbReference type="AlphaFoldDB" id="A0A8S3X6P9"/>
<dbReference type="OrthoDB" id="2194416at2759"/>
<sequence length="730" mass="80486">MHRLFAELEPSLTVTEQNLADRVRYILRSNIFDVAELERLRREAVPSSDENATAEDAAPQMVEQTANVDAAVNTPVVVDSNDDGTVAQELELEQMRSTLEEAIVETRSTPLENRPRLPRIALSKRNRAVVRALNPMLVTYLEASRDLCETDSILFGAALAVCRIIGAKVSTAGRATGQSSAIPAWRRRIEERIAKARALIGRLICFRSGNNRPRIMRTVRMAFAGTNVSLSQPDITQKLTERIDDLKQRIAAWGKRIRRYTERSTRFNQNRLFQSDQKRLYKSLERPMVSGTGPAPNQADTVAFWRSLWSEPVNHSEGPWTEVVASQCAGITPMDPVIITPDDVAEAVRRAPNWKSPGLDGLHHYWLKGFMSVSALPRGVSAVPRQNCGCKGPFVHKTEPRNGAGLGRLPLFGAHKWMMVQRGTRIGPLPGGRRGASGAGAGRGSMRAASRARGAVRSPSSPPHPSSPPEGLVSAGSSRTQQAAPAAGGARRMRWSQTMNANALRAYFRAKGEETGCLAYRARMHRFFAELEPSLSVTEQNLADRVRYILRSNIFGDAELERLRREAVPSSDGNTTAGNAAPLIAQQTANVDAAVNIPFVVDSDDDGIVPHELEKMRSILEESMLETRSMPLENRTRLPRILLSKRNRAVVRALNPMLVTYLEASRDLCETDSILFGAALAVCRIIGAKLPMAGRATQQGSAIPAWRKRIEDRIAKARAPYRQTDKLQVG</sequence>
<dbReference type="EMBL" id="CAJQZP010000966">
    <property type="protein sequence ID" value="CAG5003638.1"/>
    <property type="molecule type" value="Genomic_DNA"/>
</dbReference>
<protein>
    <submittedName>
        <fullName evidence="3">(apollo) hypothetical protein</fullName>
    </submittedName>
</protein>
<keyword evidence="4" id="KW-1185">Reference proteome</keyword>
<comment type="caution">
    <text evidence="3">The sequence shown here is derived from an EMBL/GenBank/DDBJ whole genome shotgun (WGS) entry which is preliminary data.</text>
</comment>
<name>A0A8S3X6P9_PARAO</name>